<dbReference type="Proteomes" id="UP000228920">
    <property type="component" value="Unassembled WGS sequence"/>
</dbReference>
<dbReference type="Pfam" id="PF07963">
    <property type="entry name" value="N_methyl"/>
    <property type="match status" value="1"/>
</dbReference>
<feature type="transmembrane region" description="Helical" evidence="2">
    <location>
        <begin position="16"/>
        <end position="37"/>
    </location>
</feature>
<dbReference type="PANTHER" id="PTHR30093:SF47">
    <property type="entry name" value="TYPE IV PILUS NON-CORE MINOR PILIN PILE"/>
    <property type="match status" value="1"/>
</dbReference>
<dbReference type="PRINTS" id="PR00813">
    <property type="entry name" value="BCTERIALGSPG"/>
</dbReference>
<dbReference type="EMBL" id="PFNL01000166">
    <property type="protein sequence ID" value="PIZ44704.1"/>
    <property type="molecule type" value="Genomic_DNA"/>
</dbReference>
<reference evidence="4" key="1">
    <citation type="submission" date="2017-09" db="EMBL/GenBank/DDBJ databases">
        <title>Depth-based differentiation of microbial function through sediment-hosted aquifers and enrichment of novel symbionts in the deep terrestrial subsurface.</title>
        <authorList>
            <person name="Probst A.J."/>
            <person name="Ladd B."/>
            <person name="Jarett J.K."/>
            <person name="Geller-Mcgrath D.E."/>
            <person name="Sieber C.M.K."/>
            <person name="Emerson J.B."/>
            <person name="Anantharaman K."/>
            <person name="Thomas B.C."/>
            <person name="Malmstrom R."/>
            <person name="Stieglmeier M."/>
            <person name="Klingl A."/>
            <person name="Woyke T."/>
            <person name="Ryan C.M."/>
            <person name="Banfield J.F."/>
        </authorList>
    </citation>
    <scope>NUCLEOTIDE SEQUENCE [LARGE SCALE GENOMIC DNA]</scope>
</reference>
<accession>A0A2M7TFK8</accession>
<dbReference type="InterPro" id="IPR000983">
    <property type="entry name" value="Bac_GSPG_pilin"/>
</dbReference>
<keyword evidence="2" id="KW-0812">Transmembrane</keyword>
<dbReference type="Gene3D" id="3.30.700.10">
    <property type="entry name" value="Glycoprotein, Type 4 Pilin"/>
    <property type="match status" value="1"/>
</dbReference>
<keyword evidence="1" id="KW-0488">Methylation</keyword>
<comment type="caution">
    <text evidence="3">The sequence shown here is derived from an EMBL/GenBank/DDBJ whole genome shotgun (WGS) entry which is preliminary data.</text>
</comment>
<evidence type="ECO:0000256" key="2">
    <source>
        <dbReference type="SAM" id="Phobius"/>
    </source>
</evidence>
<dbReference type="InterPro" id="IPR012902">
    <property type="entry name" value="N_methyl_site"/>
</dbReference>
<gene>
    <name evidence="3" type="ORF">COY32_06120</name>
</gene>
<dbReference type="GO" id="GO:0015628">
    <property type="term" value="P:protein secretion by the type II secretion system"/>
    <property type="evidence" value="ECO:0007669"/>
    <property type="project" value="InterPro"/>
</dbReference>
<proteinExistence type="predicted"/>
<name>A0A2M7TFK8_UNCKA</name>
<dbReference type="NCBIfam" id="TIGR02532">
    <property type="entry name" value="IV_pilin_GFxxxE"/>
    <property type="match status" value="1"/>
</dbReference>
<keyword evidence="2" id="KW-1133">Transmembrane helix</keyword>
<sequence length="200" mass="22458">MKSPQQPCHGFTLVELLVSIAILGVLASIGLVSYAGYVKQARDALRKDDISQLNNAIRQYFVYEGGYPPPTQTSGNVSDEVTGVTILQGRDRTETNITTFLSPLKTEKYIKGNPQDPLDPEVYPSRYTYYFNHEISPTDVGFSRWRDNRFLVYAYLENIHDADCLSWKNADGSLSPVLVNSGKNCLYVFDTGYLKTVQNP</sequence>
<dbReference type="InterPro" id="IPR045584">
    <property type="entry name" value="Pilin-like"/>
</dbReference>
<dbReference type="PANTHER" id="PTHR30093">
    <property type="entry name" value="GENERAL SECRETION PATHWAY PROTEIN G"/>
    <property type="match status" value="1"/>
</dbReference>
<evidence type="ECO:0008006" key="5">
    <source>
        <dbReference type="Google" id="ProtNLM"/>
    </source>
</evidence>
<evidence type="ECO:0000313" key="3">
    <source>
        <dbReference type="EMBL" id="PIZ44704.1"/>
    </source>
</evidence>
<keyword evidence="2" id="KW-0472">Membrane</keyword>
<dbReference type="AlphaFoldDB" id="A0A2M7TFK8"/>
<evidence type="ECO:0000313" key="4">
    <source>
        <dbReference type="Proteomes" id="UP000228920"/>
    </source>
</evidence>
<dbReference type="SUPFAM" id="SSF54523">
    <property type="entry name" value="Pili subunits"/>
    <property type="match status" value="1"/>
</dbReference>
<protein>
    <recommendedName>
        <fullName evidence="5">Type II secretion system protein GspG C-terminal domain-containing protein</fullName>
    </recommendedName>
</protein>
<dbReference type="PROSITE" id="PS00409">
    <property type="entry name" value="PROKAR_NTER_METHYL"/>
    <property type="match status" value="1"/>
</dbReference>
<organism evidence="3 4">
    <name type="scientific">candidate division WWE3 bacterium CG_4_10_14_0_2_um_filter_41_14</name>
    <dbReference type="NCBI Taxonomy" id="1975072"/>
    <lineage>
        <taxon>Bacteria</taxon>
        <taxon>Katanobacteria</taxon>
    </lineage>
</organism>
<dbReference type="GO" id="GO:0015627">
    <property type="term" value="C:type II protein secretion system complex"/>
    <property type="evidence" value="ECO:0007669"/>
    <property type="project" value="InterPro"/>
</dbReference>
<evidence type="ECO:0000256" key="1">
    <source>
        <dbReference type="ARBA" id="ARBA00022481"/>
    </source>
</evidence>